<dbReference type="GO" id="GO:0016787">
    <property type="term" value="F:hydrolase activity"/>
    <property type="evidence" value="ECO:0007669"/>
    <property type="project" value="UniProtKB-KW"/>
</dbReference>
<dbReference type="InterPro" id="IPR055206">
    <property type="entry name" value="DEXQc_SUV3"/>
</dbReference>
<evidence type="ECO:0000259" key="9">
    <source>
        <dbReference type="Pfam" id="PF22527"/>
    </source>
</evidence>
<feature type="region of interest" description="Disordered" evidence="6">
    <location>
        <begin position="513"/>
        <end position="553"/>
    </location>
</feature>
<keyword evidence="1" id="KW-0547">Nucleotide-binding</keyword>
<dbReference type="GO" id="GO:0005524">
    <property type="term" value="F:ATP binding"/>
    <property type="evidence" value="ECO:0007669"/>
    <property type="project" value="UniProtKB-KW"/>
</dbReference>
<dbReference type="GO" id="GO:0045025">
    <property type="term" value="C:mitochondrial degradosome"/>
    <property type="evidence" value="ECO:0007669"/>
    <property type="project" value="TreeGrafter"/>
</dbReference>
<dbReference type="InterPro" id="IPR041082">
    <property type="entry name" value="Suv3_C_1"/>
</dbReference>
<keyword evidence="10" id="KW-1185">Reference proteome</keyword>
<dbReference type="SUPFAM" id="SSF52540">
    <property type="entry name" value="P-loop containing nucleoside triphosphate hydrolases"/>
    <property type="match status" value="1"/>
</dbReference>
<evidence type="ECO:0000313" key="11">
    <source>
        <dbReference type="WBParaSite" id="Hba_12987"/>
    </source>
</evidence>
<feature type="domain" description="ATP-dependent RNA helicase SUV3 DEXQ-box helicase" evidence="9">
    <location>
        <begin position="166"/>
        <end position="292"/>
    </location>
</feature>
<reference evidence="11" key="1">
    <citation type="submission" date="2016-11" db="UniProtKB">
        <authorList>
            <consortium name="WormBaseParasite"/>
        </authorList>
    </citation>
    <scope>IDENTIFICATION</scope>
</reference>
<evidence type="ECO:0000256" key="5">
    <source>
        <dbReference type="ARBA" id="ARBA00047984"/>
    </source>
</evidence>
<dbReference type="PANTHER" id="PTHR12131:SF1">
    <property type="entry name" value="ATP-DEPENDENT RNA HELICASE SUPV3L1, MITOCHONDRIAL-RELATED"/>
    <property type="match status" value="1"/>
</dbReference>
<evidence type="ECO:0000256" key="7">
    <source>
        <dbReference type="SAM" id="Phobius"/>
    </source>
</evidence>
<feature type="transmembrane region" description="Helical" evidence="7">
    <location>
        <begin position="325"/>
        <end position="348"/>
    </location>
</feature>
<keyword evidence="3" id="KW-0347">Helicase</keyword>
<dbReference type="GO" id="GO:0003724">
    <property type="term" value="F:RNA helicase activity"/>
    <property type="evidence" value="ECO:0007669"/>
    <property type="project" value="UniProtKB-EC"/>
</dbReference>
<protein>
    <submittedName>
        <fullName evidence="11">Suv3_C_1 domain-containing protein</fullName>
    </submittedName>
</protein>
<evidence type="ECO:0000313" key="10">
    <source>
        <dbReference type="Proteomes" id="UP000095283"/>
    </source>
</evidence>
<dbReference type="InterPro" id="IPR050699">
    <property type="entry name" value="RNA-DNA_Helicase"/>
</dbReference>
<keyword evidence="4" id="KW-0067">ATP-binding</keyword>
<dbReference type="Gene3D" id="1.20.58.1080">
    <property type="match status" value="1"/>
</dbReference>
<feature type="domain" description="Suv3 C-terminal" evidence="8">
    <location>
        <begin position="418"/>
        <end position="460"/>
    </location>
</feature>
<accession>A0A1I7X6D3</accession>
<evidence type="ECO:0000256" key="2">
    <source>
        <dbReference type="ARBA" id="ARBA00022801"/>
    </source>
</evidence>
<dbReference type="Pfam" id="PF18147">
    <property type="entry name" value="Suv3_C_1"/>
    <property type="match status" value="1"/>
</dbReference>
<dbReference type="InterPro" id="IPR027417">
    <property type="entry name" value="P-loop_NTPase"/>
</dbReference>
<keyword evidence="2" id="KW-0378">Hydrolase</keyword>
<keyword evidence="7" id="KW-0812">Transmembrane</keyword>
<keyword evidence="7" id="KW-1133">Transmembrane helix</keyword>
<dbReference type="WBParaSite" id="Hba_12987">
    <property type="protein sequence ID" value="Hba_12987"/>
    <property type="gene ID" value="Hba_12987"/>
</dbReference>
<dbReference type="Gene3D" id="1.20.272.40">
    <property type="match status" value="1"/>
</dbReference>
<evidence type="ECO:0000256" key="4">
    <source>
        <dbReference type="ARBA" id="ARBA00022840"/>
    </source>
</evidence>
<evidence type="ECO:0000256" key="3">
    <source>
        <dbReference type="ARBA" id="ARBA00022806"/>
    </source>
</evidence>
<dbReference type="Proteomes" id="UP000095283">
    <property type="component" value="Unplaced"/>
</dbReference>
<dbReference type="GO" id="GO:0000965">
    <property type="term" value="P:mitochondrial RNA 3'-end processing"/>
    <property type="evidence" value="ECO:0007669"/>
    <property type="project" value="TreeGrafter"/>
</dbReference>
<sequence>MSYRCSRLFVWGQRSLTLAPSIPCSIHTTTLHKMNRRPSSGRGQYSALGQAGARRKRITGINKFDNYCICIGVPADRGGCAIEDIVRPRTVFPSHTTVVGTEEWTSGLDSVRFSNVPVKFTSVPVITFVHECMVESNQLFSSYFKILLRKDMMLIDFILFSFLMPERFGEAKSGIYCGPLKLLASEIFIRSNESGLKCDLVTGEERRFAIDNHHPANHISSTVEMLSTQLKVEVAVIDEIQMLRDDQRGWAWTRALLGVAADEVHLCGEIAAIDIVKKILDPIGEHVEIRYYERKGSLTIADQGLGSLDHASFFMLNYFSFLKRFLLVLTFVIGSFGSTFSNGVVTTLRKEDISIMKSILEQPIEPINSAGIAPTFEQIETFSFHLPQASFVHLLDLFVSVCSVSENYFICTVEQIRALADLIDYIPLPLKVRYTFCVAPISVESKVTASAFIKMVRRFSTGQCLTFDWLMDILSWSSEPAKNLQELEYLERSGSGATTKVLIERTNKVVNDKISSSETEKSFLLPDKRKGKRKSAAEIQNGGAKQLGNEQKI</sequence>
<evidence type="ECO:0000259" key="8">
    <source>
        <dbReference type="Pfam" id="PF18147"/>
    </source>
</evidence>
<name>A0A1I7X6D3_HETBA</name>
<dbReference type="Pfam" id="PF22527">
    <property type="entry name" value="DEXQc_Suv3"/>
    <property type="match status" value="1"/>
</dbReference>
<evidence type="ECO:0000256" key="6">
    <source>
        <dbReference type="SAM" id="MobiDB-lite"/>
    </source>
</evidence>
<dbReference type="Gene3D" id="3.40.50.300">
    <property type="entry name" value="P-loop containing nucleotide triphosphate hydrolases"/>
    <property type="match status" value="1"/>
</dbReference>
<proteinExistence type="predicted"/>
<dbReference type="AlphaFoldDB" id="A0A1I7X6D3"/>
<dbReference type="PANTHER" id="PTHR12131">
    <property type="entry name" value="ATP-DEPENDENT RNA AND DNA HELICASE"/>
    <property type="match status" value="1"/>
</dbReference>
<organism evidence="10 11">
    <name type="scientific">Heterorhabditis bacteriophora</name>
    <name type="common">Entomopathogenic nematode worm</name>
    <dbReference type="NCBI Taxonomy" id="37862"/>
    <lineage>
        <taxon>Eukaryota</taxon>
        <taxon>Metazoa</taxon>
        <taxon>Ecdysozoa</taxon>
        <taxon>Nematoda</taxon>
        <taxon>Chromadorea</taxon>
        <taxon>Rhabditida</taxon>
        <taxon>Rhabditina</taxon>
        <taxon>Rhabditomorpha</taxon>
        <taxon>Strongyloidea</taxon>
        <taxon>Heterorhabditidae</taxon>
        <taxon>Heterorhabditis</taxon>
    </lineage>
</organism>
<evidence type="ECO:0000256" key="1">
    <source>
        <dbReference type="ARBA" id="ARBA00022741"/>
    </source>
</evidence>
<keyword evidence="7" id="KW-0472">Membrane</keyword>
<comment type="catalytic activity">
    <reaction evidence="5">
        <text>ATP + H2O = ADP + phosphate + H(+)</text>
        <dbReference type="Rhea" id="RHEA:13065"/>
        <dbReference type="ChEBI" id="CHEBI:15377"/>
        <dbReference type="ChEBI" id="CHEBI:15378"/>
        <dbReference type="ChEBI" id="CHEBI:30616"/>
        <dbReference type="ChEBI" id="CHEBI:43474"/>
        <dbReference type="ChEBI" id="CHEBI:456216"/>
        <dbReference type="EC" id="3.6.4.13"/>
    </reaction>
</comment>